<accession>A0A5B7IGA2</accession>
<comment type="caution">
    <text evidence="1">The sequence shown here is derived from an EMBL/GenBank/DDBJ whole genome shotgun (WGS) entry which is preliminary data.</text>
</comment>
<name>A0A5B7IGA2_PORTR</name>
<dbReference type="Proteomes" id="UP000324222">
    <property type="component" value="Unassembled WGS sequence"/>
</dbReference>
<evidence type="ECO:0000313" key="1">
    <source>
        <dbReference type="EMBL" id="MPC83460.1"/>
    </source>
</evidence>
<sequence>MVHYLTLFFHAPQQASVLACVPRCGETDEEVRLLCRGVSCVMVLHALNTRVILGEGEAPG</sequence>
<dbReference type="AlphaFoldDB" id="A0A5B7IGA2"/>
<proteinExistence type="predicted"/>
<evidence type="ECO:0000313" key="2">
    <source>
        <dbReference type="Proteomes" id="UP000324222"/>
    </source>
</evidence>
<protein>
    <submittedName>
        <fullName evidence="1">Uncharacterized protein</fullName>
    </submittedName>
</protein>
<reference evidence="1 2" key="1">
    <citation type="submission" date="2019-05" db="EMBL/GenBank/DDBJ databases">
        <title>Another draft genome of Portunus trituberculatus and its Hox gene families provides insights of decapod evolution.</title>
        <authorList>
            <person name="Jeong J.-H."/>
            <person name="Song I."/>
            <person name="Kim S."/>
            <person name="Choi T."/>
            <person name="Kim D."/>
            <person name="Ryu S."/>
            <person name="Kim W."/>
        </authorList>
    </citation>
    <scope>NUCLEOTIDE SEQUENCE [LARGE SCALE GENOMIC DNA]</scope>
    <source>
        <tissue evidence="1">Muscle</tissue>
    </source>
</reference>
<gene>
    <name evidence="1" type="ORF">E2C01_078171</name>
</gene>
<organism evidence="1 2">
    <name type="scientific">Portunus trituberculatus</name>
    <name type="common">Swimming crab</name>
    <name type="synonym">Neptunus trituberculatus</name>
    <dbReference type="NCBI Taxonomy" id="210409"/>
    <lineage>
        <taxon>Eukaryota</taxon>
        <taxon>Metazoa</taxon>
        <taxon>Ecdysozoa</taxon>
        <taxon>Arthropoda</taxon>
        <taxon>Crustacea</taxon>
        <taxon>Multicrustacea</taxon>
        <taxon>Malacostraca</taxon>
        <taxon>Eumalacostraca</taxon>
        <taxon>Eucarida</taxon>
        <taxon>Decapoda</taxon>
        <taxon>Pleocyemata</taxon>
        <taxon>Brachyura</taxon>
        <taxon>Eubrachyura</taxon>
        <taxon>Portunoidea</taxon>
        <taxon>Portunidae</taxon>
        <taxon>Portuninae</taxon>
        <taxon>Portunus</taxon>
    </lineage>
</organism>
<dbReference type="EMBL" id="VSRR010062567">
    <property type="protein sequence ID" value="MPC83460.1"/>
    <property type="molecule type" value="Genomic_DNA"/>
</dbReference>
<keyword evidence="2" id="KW-1185">Reference proteome</keyword>